<dbReference type="GeneID" id="103362300"/>
<reference evidence="4 5" key="2">
    <citation type="submission" date="2025-04" db="UniProtKB">
        <authorList>
            <consortium name="RefSeq"/>
        </authorList>
    </citation>
    <scope>IDENTIFICATION</scope>
</reference>
<dbReference type="RefSeq" id="XP_008286839.1">
    <property type="nucleotide sequence ID" value="XM_008288617.1"/>
</dbReference>
<feature type="compositionally biased region" description="Basic and acidic residues" evidence="1">
    <location>
        <begin position="8"/>
        <end position="17"/>
    </location>
</feature>
<sequence length="647" mass="72753">MTTTNDEPAEKRKKTESDSGESSPPPNVQPVAQEEEPHPTHSFEWRCHGKTSTTITCNKAGTVEDVLKRSSLFKQLAAKYKDKELVILKDFKAISSHFPCSLIKNERLTLKYVKAVNKPGKAVSQCVSSRKKGPSSELVMFHVLAKGGKNVVKILKNPALKTNIQELTVYAYKGEKVKQALKRDGRFLSTIFGKNCALSEKSTEVNTEMSNLVDDLDGKTYQIILLDKSSPPASQSSSLDDAYMTQSDSQGNGPDESQDSSQQSTTTDSENNNLPEKKSKLHGVRKPENVLREIPYSKKLQIQLISKFNNSMNSMKTQVPKLSRIQNLLRVEYGKNADTCREVKTMKKLMELSDSVCQVRINQRPAGSGFLLFDNFVLTNAHVIKDIYSDTRRKLDKLVTVNFCYESLEQTEGRSVKVEEVVGIEYCPDVSPCDWALLRLGANENLPRGLLPHFGFLPKSGAICIIGHPDSGVKQIDPCLIVPTENRIQVVERHYWDNQEHIQLITKRFFEDVANYVQQHSQVLTYETGFYDGSSGSPVFDKHCNVVAMHSGGFSYEGTSGKNSVIEFGHPLSGIIEHMILQMGERRRFNELKGFLACRFAQRQEILINVKKLVESRNPSVNINDQSLKMMFELFSQVEEPVPMEIN</sequence>
<dbReference type="OrthoDB" id="10025068at2759"/>
<dbReference type="Ensembl" id="ENSSPAT00000014008.1">
    <property type="protein sequence ID" value="ENSSPAP00000013778.1"/>
    <property type="gene ID" value="ENSSPAG00000010433.1"/>
</dbReference>
<dbReference type="PANTHER" id="PTHR14389">
    <property type="entry name" value="SI:CH1073-475A24.1"/>
    <property type="match status" value="1"/>
</dbReference>
<feature type="compositionally biased region" description="Low complexity" evidence="1">
    <location>
        <begin position="259"/>
        <end position="273"/>
    </location>
</feature>
<evidence type="ECO:0000313" key="4">
    <source>
        <dbReference type="RefSeq" id="XP_008286839.1"/>
    </source>
</evidence>
<evidence type="ECO:0000313" key="3">
    <source>
        <dbReference type="Proteomes" id="UP000694891"/>
    </source>
</evidence>
<evidence type="ECO:0000256" key="1">
    <source>
        <dbReference type="SAM" id="MobiDB-lite"/>
    </source>
</evidence>
<keyword evidence="3" id="KW-1185">Reference proteome</keyword>
<dbReference type="RefSeq" id="XP_008286840.1">
    <property type="nucleotide sequence ID" value="XM_008288618.1"/>
</dbReference>
<dbReference type="STRING" id="144197.ENSSPAP00000013778"/>
<feature type="region of interest" description="Disordered" evidence="1">
    <location>
        <begin position="229"/>
        <end position="286"/>
    </location>
</feature>
<dbReference type="AlphaFoldDB" id="A0A3B4ZXY2"/>
<accession>A0A3B4ZXY2</accession>
<feature type="compositionally biased region" description="Low complexity" evidence="1">
    <location>
        <begin position="229"/>
        <end position="238"/>
    </location>
</feature>
<evidence type="ECO:0000313" key="2">
    <source>
        <dbReference type="Ensembl" id="ENSSPAP00000013778.1"/>
    </source>
</evidence>
<dbReference type="GO" id="GO:0000785">
    <property type="term" value="C:chromatin"/>
    <property type="evidence" value="ECO:0007669"/>
    <property type="project" value="TreeGrafter"/>
</dbReference>
<protein>
    <submittedName>
        <fullName evidence="2 4">Protein FAM111A-like</fullName>
    </submittedName>
</protein>
<dbReference type="Proteomes" id="UP000694891">
    <property type="component" value="Unplaced"/>
</dbReference>
<dbReference type="Gene3D" id="2.40.10.10">
    <property type="entry name" value="Trypsin-like serine proteases"/>
    <property type="match status" value="2"/>
</dbReference>
<dbReference type="InterPro" id="IPR009003">
    <property type="entry name" value="Peptidase_S1_PA"/>
</dbReference>
<feature type="region of interest" description="Disordered" evidence="1">
    <location>
        <begin position="1"/>
        <end position="45"/>
    </location>
</feature>
<dbReference type="SUPFAM" id="SSF50494">
    <property type="entry name" value="Trypsin-like serine proteases"/>
    <property type="match status" value="1"/>
</dbReference>
<evidence type="ECO:0000313" key="5">
    <source>
        <dbReference type="RefSeq" id="XP_008286840.1"/>
    </source>
</evidence>
<gene>
    <name evidence="4 5" type="primary">LOC103362300</name>
</gene>
<proteinExistence type="predicted"/>
<organism evidence="2">
    <name type="scientific">Stegastes partitus</name>
    <name type="common">bicolor damselfish</name>
    <dbReference type="NCBI Taxonomy" id="144197"/>
    <lineage>
        <taxon>Eukaryota</taxon>
        <taxon>Metazoa</taxon>
        <taxon>Chordata</taxon>
        <taxon>Craniata</taxon>
        <taxon>Vertebrata</taxon>
        <taxon>Euteleostomi</taxon>
        <taxon>Actinopterygii</taxon>
        <taxon>Neopterygii</taxon>
        <taxon>Teleostei</taxon>
        <taxon>Neoteleostei</taxon>
        <taxon>Acanthomorphata</taxon>
        <taxon>Ovalentaria</taxon>
        <taxon>Pomacentridae</taxon>
        <taxon>Stegastes</taxon>
    </lineage>
</organism>
<dbReference type="GeneTree" id="ENSGT00390000005182"/>
<dbReference type="InterPro" id="IPR043504">
    <property type="entry name" value="Peptidase_S1_PA_chymotrypsin"/>
</dbReference>
<name>A0A3B4ZXY2_9TELE</name>
<dbReference type="GO" id="GO:0005634">
    <property type="term" value="C:nucleus"/>
    <property type="evidence" value="ECO:0007669"/>
    <property type="project" value="TreeGrafter"/>
</dbReference>
<feature type="compositionally biased region" description="Basic and acidic residues" evidence="1">
    <location>
        <begin position="35"/>
        <end position="45"/>
    </location>
</feature>
<dbReference type="GO" id="GO:0006260">
    <property type="term" value="P:DNA replication"/>
    <property type="evidence" value="ECO:0007669"/>
    <property type="project" value="TreeGrafter"/>
</dbReference>
<dbReference type="PANTHER" id="PTHR14389:SF3">
    <property type="entry name" value="PROTEIN FAM111A-LIKE"/>
    <property type="match status" value="1"/>
</dbReference>
<reference evidence="2" key="1">
    <citation type="submission" date="2023-09" db="UniProtKB">
        <authorList>
            <consortium name="Ensembl"/>
        </authorList>
    </citation>
    <scope>IDENTIFICATION</scope>
</reference>
<dbReference type="Pfam" id="PF13365">
    <property type="entry name" value="Trypsin_2"/>
    <property type="match status" value="1"/>
</dbReference>